<dbReference type="Proteomes" id="UP001186974">
    <property type="component" value="Unassembled WGS sequence"/>
</dbReference>
<keyword evidence="1" id="KW-0396">Initiation factor</keyword>
<comment type="caution">
    <text evidence="1">The sequence shown here is derived from an EMBL/GenBank/DDBJ whole genome shotgun (WGS) entry which is preliminary data.</text>
</comment>
<keyword evidence="2" id="KW-1185">Reference proteome</keyword>
<evidence type="ECO:0000313" key="2">
    <source>
        <dbReference type="Proteomes" id="UP001186974"/>
    </source>
</evidence>
<evidence type="ECO:0000313" key="1">
    <source>
        <dbReference type="EMBL" id="KAK3076188.1"/>
    </source>
</evidence>
<dbReference type="EMBL" id="JAWDJW010004255">
    <property type="protein sequence ID" value="KAK3076188.1"/>
    <property type="molecule type" value="Genomic_DNA"/>
</dbReference>
<feature type="non-terminal residue" evidence="1">
    <location>
        <position position="438"/>
    </location>
</feature>
<organism evidence="1 2">
    <name type="scientific">Coniosporium uncinatum</name>
    <dbReference type="NCBI Taxonomy" id="93489"/>
    <lineage>
        <taxon>Eukaryota</taxon>
        <taxon>Fungi</taxon>
        <taxon>Dikarya</taxon>
        <taxon>Ascomycota</taxon>
        <taxon>Pezizomycotina</taxon>
        <taxon>Dothideomycetes</taxon>
        <taxon>Dothideomycetes incertae sedis</taxon>
        <taxon>Coniosporium</taxon>
    </lineage>
</organism>
<sequence>MTANNSRGLNAVRQKIRKVNREYAKDIDQYREDKEGYMMEDVVEEVVAAPKKPKRTLQEATVEDADEDGFTMVGAGGKAMVYTPESILKHLRTILEARGRKNTDRLEQIRIMEKLYDVSATDYQRIRVLLVLIATRFDLTSGTGSTMSQEQWKLADQEFGKLIHVLEENPDMVVIEGAEEWEDDEKQPTAASGETLKIPGSITSFIERLDDELTRALQQIDPHTAEYPERLTDETTLYSNIIRAQLYAEGLRKNTKLEASQDSVNRVVMRRLEHIYFKPSTVVAISEEKGWAGIPEKLDSQITPRGSTNDITTLVRTLCTYLFQNSEGIIRARAMLCQVYFLALHDRYYDARDMMLMSHLQETISNFDVNTQILFNRTLVQVGLCAFRAGLVYEAQTSLQEICGSNRQKELLAQGLQIQRYSQISPEQERLERQRQLP</sequence>
<reference evidence="1" key="1">
    <citation type="submission" date="2024-09" db="EMBL/GenBank/DDBJ databases">
        <title>Black Yeasts Isolated from many extreme environments.</title>
        <authorList>
            <person name="Coleine C."/>
            <person name="Stajich J.E."/>
            <person name="Selbmann L."/>
        </authorList>
    </citation>
    <scope>NUCLEOTIDE SEQUENCE</scope>
    <source>
        <strain evidence="1">CCFEE 5737</strain>
    </source>
</reference>
<keyword evidence="1" id="KW-0648">Protein biosynthesis</keyword>
<name>A0ACC3DHV7_9PEZI</name>
<gene>
    <name evidence="1" type="primary">NIP1</name>
    <name evidence="1" type="ORF">LTS18_013675</name>
</gene>
<proteinExistence type="predicted"/>
<accession>A0ACC3DHV7</accession>
<protein>
    <submittedName>
        <fullName evidence="1">Translation initiation factor 3 subunit c</fullName>
    </submittedName>
</protein>